<sequence>MSGDNFYFGDNVNMHGGTGNTGIVKHQTPAGPPSVDPALQAAVEELRRLVETLRGQVPAASAQAIDDSLPALTTDPGAAPQERHRALMAVAGIAATVGAVGQPALEAVNRILGLLGGQ</sequence>
<protein>
    <submittedName>
        <fullName evidence="1">Uncharacterized protein</fullName>
    </submittedName>
</protein>
<keyword evidence="2" id="KW-1185">Reference proteome</keyword>
<gene>
    <name evidence="1" type="ORF">R5A26_37480</name>
</gene>
<proteinExistence type="predicted"/>
<dbReference type="Proteomes" id="UP001187346">
    <property type="component" value="Unassembled WGS sequence"/>
</dbReference>
<comment type="caution">
    <text evidence="1">The sequence shown here is derived from an EMBL/GenBank/DDBJ whole genome shotgun (WGS) entry which is preliminary data.</text>
</comment>
<evidence type="ECO:0000313" key="2">
    <source>
        <dbReference type="Proteomes" id="UP001187346"/>
    </source>
</evidence>
<dbReference type="RefSeq" id="WP_266858432.1">
    <property type="nucleotide sequence ID" value="NZ_JAPEMW010000001.1"/>
</dbReference>
<evidence type="ECO:0000313" key="1">
    <source>
        <dbReference type="EMBL" id="MDV7221649.1"/>
    </source>
</evidence>
<organism evidence="1 2">
    <name type="scientific">Streptomyces prunicolor</name>
    <dbReference type="NCBI Taxonomy" id="67348"/>
    <lineage>
        <taxon>Bacteria</taxon>
        <taxon>Bacillati</taxon>
        <taxon>Actinomycetota</taxon>
        <taxon>Actinomycetes</taxon>
        <taxon>Kitasatosporales</taxon>
        <taxon>Streptomycetaceae</taxon>
        <taxon>Streptomyces</taxon>
    </lineage>
</organism>
<name>A0ABU4FM79_9ACTN</name>
<dbReference type="EMBL" id="JAWMAJ010000182">
    <property type="protein sequence ID" value="MDV7221649.1"/>
    <property type="molecule type" value="Genomic_DNA"/>
</dbReference>
<accession>A0ABU4FM79</accession>
<reference evidence="1 2" key="1">
    <citation type="submission" date="2023-10" db="EMBL/GenBank/DDBJ databases">
        <title>Characterization of rhizosphere-enriched actinobacteria from wheat plants lab-grown on chernevaya soil.</title>
        <authorList>
            <person name="Tikhonova E.N."/>
            <person name="Konopkin A."/>
            <person name="Kravchenko I.K."/>
        </authorList>
    </citation>
    <scope>NUCLEOTIDE SEQUENCE [LARGE SCALE GENOMIC DNA]</scope>
    <source>
        <strain evidence="1 2">RR29</strain>
    </source>
</reference>